<gene>
    <name evidence="14" type="ORF">SAMN02745243_03231</name>
</gene>
<keyword evidence="5" id="KW-0808">Transferase</keyword>
<feature type="signal peptide" evidence="11">
    <location>
        <begin position="1"/>
        <end position="20"/>
    </location>
</feature>
<dbReference type="Proteomes" id="UP000184301">
    <property type="component" value="Unassembled WGS sequence"/>
</dbReference>
<evidence type="ECO:0000256" key="2">
    <source>
        <dbReference type="ARBA" id="ARBA00012438"/>
    </source>
</evidence>
<evidence type="ECO:0000256" key="11">
    <source>
        <dbReference type="SAM" id="SignalP"/>
    </source>
</evidence>
<feature type="domain" description="Histidine kinase" evidence="12">
    <location>
        <begin position="548"/>
        <end position="774"/>
    </location>
</feature>
<comment type="catalytic activity">
    <reaction evidence="1">
        <text>ATP + protein L-histidine = ADP + protein N-phospho-L-histidine.</text>
        <dbReference type="EC" id="2.7.13.3"/>
    </reaction>
</comment>
<proteinExistence type="predicted"/>
<accession>A0A1M6TGU2</accession>
<dbReference type="InterPro" id="IPR001789">
    <property type="entry name" value="Sig_transdc_resp-reg_receiver"/>
</dbReference>
<evidence type="ECO:0000256" key="10">
    <source>
        <dbReference type="SAM" id="Phobius"/>
    </source>
</evidence>
<dbReference type="EC" id="2.7.13.3" evidence="2"/>
<dbReference type="GO" id="GO:0005886">
    <property type="term" value="C:plasma membrane"/>
    <property type="evidence" value="ECO:0007669"/>
    <property type="project" value="TreeGrafter"/>
</dbReference>
<name>A0A1M6TGU2_9FIRM</name>
<evidence type="ECO:0000259" key="13">
    <source>
        <dbReference type="PROSITE" id="PS50110"/>
    </source>
</evidence>
<dbReference type="STRING" id="1121950.SAMN02745243_03231"/>
<dbReference type="InterPro" id="IPR001638">
    <property type="entry name" value="Solute-binding_3/MltF_N"/>
</dbReference>
<dbReference type="SUPFAM" id="SSF55874">
    <property type="entry name" value="ATPase domain of HSP90 chaperone/DNA topoisomerase II/histidine kinase"/>
    <property type="match status" value="1"/>
</dbReference>
<dbReference type="Pfam" id="PF02518">
    <property type="entry name" value="HATPase_c"/>
    <property type="match status" value="1"/>
</dbReference>
<feature type="modified residue" description="4-aspartylphosphate" evidence="9">
    <location>
        <position position="849"/>
    </location>
</feature>
<dbReference type="InterPro" id="IPR005467">
    <property type="entry name" value="His_kinase_dom"/>
</dbReference>
<feature type="transmembrane region" description="Helical" evidence="10">
    <location>
        <begin position="502"/>
        <end position="523"/>
    </location>
</feature>
<dbReference type="SUPFAM" id="SSF52172">
    <property type="entry name" value="CheY-like"/>
    <property type="match status" value="1"/>
</dbReference>
<keyword evidence="6" id="KW-0418">Kinase</keyword>
<evidence type="ECO:0000256" key="3">
    <source>
        <dbReference type="ARBA" id="ARBA00018672"/>
    </source>
</evidence>
<dbReference type="Gene3D" id="1.10.287.130">
    <property type="match status" value="1"/>
</dbReference>
<dbReference type="Gene3D" id="3.40.50.2300">
    <property type="match status" value="1"/>
</dbReference>
<dbReference type="Pfam" id="PF00512">
    <property type="entry name" value="HisKA"/>
    <property type="match status" value="1"/>
</dbReference>
<dbReference type="PRINTS" id="PR00344">
    <property type="entry name" value="BCTRLSENSOR"/>
</dbReference>
<keyword evidence="15" id="KW-1185">Reference proteome</keyword>
<sequence>MIAIIFCLIAVMAMTMDVHAEDEKSEQRTVRVAFPAQGNMGEIGEGGDLTGYNYNYLQKIAEYAGWKIEYITFEDMSADEGIMKAMEMVMNGEADLIGPILDGEQVREMFEFPQNEYGVVYTTLCALEKSDITSVNFQHIKPLRVAVYEKAAQRNAEVTDYLELLGIAYELVPCDTTAAQLEALHEDRADVLSSITLSFFDGTRAVAQFAPRPYYLVSTPGNQELMQELDHAIEMLDYAEPYIQEQLQEEFFGDTSGDNILTDDEQRYMDGCESLHVLCASDYAPYCSAASKGEPAGMLISLFNDFAKSNQIAIDYKVCEEINELEKEWESGKYDCLIGVPLSSEYCAQNKIIQTSSVISTEVVIFGKPQTDKKMEDSTVAVFERLAGQVNLSNYAKVIEYPSIEACYKAVEDGTADYGCANRLSADYQIFDRHSTFVTNPLFGEELNLSIGVSKSMDYHFISVLNKYIHALPDATKTGYLSEATRHVEHQGINNFIHTQPVLAIVFFTIIGVLIISSVMLAVNVGKNKKRNLELERANSAKTDFLSRMSHDIRTPMNAILGFAELGQQDVEDPEKLKEDLQRITSSGQFLLGLVNDILDMTKIENKAMELQPEPYSRNEFEEQIRALIIPLCAAKNQQFDMILTDDVPKCVLTDKLRFNQIFFNLLSNAVKFTDENGKIELQVENLEEKTTEEGVCSVVRFIISDNGIGMSEEFQKSMFEVFSQEHQHISGKEGTGLGLPIVKSLVTLMNGTIEVESKIGAGSKFIIELPLTHCEIPKKEEGPKKAARYQALENKNILLCEDHPINTRLACRLLEKVGANVTCASNGQEGVNIFMESREGYFAAVLMDIRMPIMDGLKAAKKIRNLQRGDAAAIPIIAMTANAFDDDRRETKEAGMNEHLSKPIAPEKLYQVLIEYV</sequence>
<feature type="domain" description="Response regulatory" evidence="13">
    <location>
        <begin position="797"/>
        <end position="918"/>
    </location>
</feature>
<dbReference type="InterPro" id="IPR011006">
    <property type="entry name" value="CheY-like_superfamily"/>
</dbReference>
<evidence type="ECO:0000256" key="1">
    <source>
        <dbReference type="ARBA" id="ARBA00000085"/>
    </source>
</evidence>
<dbReference type="InterPro" id="IPR003594">
    <property type="entry name" value="HATPase_dom"/>
</dbReference>
<evidence type="ECO:0000256" key="8">
    <source>
        <dbReference type="ARBA" id="ARBA00024867"/>
    </source>
</evidence>
<dbReference type="Pfam" id="PF00072">
    <property type="entry name" value="Response_reg"/>
    <property type="match status" value="1"/>
</dbReference>
<dbReference type="SMART" id="SM00387">
    <property type="entry name" value="HATPase_c"/>
    <property type="match status" value="1"/>
</dbReference>
<dbReference type="GO" id="GO:0009927">
    <property type="term" value="F:histidine phosphotransfer kinase activity"/>
    <property type="evidence" value="ECO:0007669"/>
    <property type="project" value="TreeGrafter"/>
</dbReference>
<dbReference type="CDD" id="cd00082">
    <property type="entry name" value="HisKA"/>
    <property type="match status" value="1"/>
</dbReference>
<dbReference type="InterPro" id="IPR004358">
    <property type="entry name" value="Sig_transdc_His_kin-like_C"/>
</dbReference>
<evidence type="ECO:0000313" key="14">
    <source>
        <dbReference type="EMBL" id="SHK56207.1"/>
    </source>
</evidence>
<keyword evidence="10" id="KW-0812">Transmembrane</keyword>
<keyword evidence="4 9" id="KW-0597">Phosphoprotein</keyword>
<organism evidence="14 15">
    <name type="scientific">Hespellia stercorisuis DSM 15480</name>
    <dbReference type="NCBI Taxonomy" id="1121950"/>
    <lineage>
        <taxon>Bacteria</taxon>
        <taxon>Bacillati</taxon>
        <taxon>Bacillota</taxon>
        <taxon>Clostridia</taxon>
        <taxon>Lachnospirales</taxon>
        <taxon>Lachnospiraceae</taxon>
        <taxon>Hespellia</taxon>
    </lineage>
</organism>
<dbReference type="CDD" id="cd17546">
    <property type="entry name" value="REC_hyHK_CKI1_RcsC-like"/>
    <property type="match status" value="1"/>
</dbReference>
<dbReference type="InterPro" id="IPR036097">
    <property type="entry name" value="HisK_dim/P_sf"/>
</dbReference>
<protein>
    <recommendedName>
        <fullName evidence="3">Stage 0 sporulation protein A homolog</fullName>
        <ecNumber evidence="2">2.7.13.3</ecNumber>
    </recommendedName>
</protein>
<feature type="chain" id="PRO_5012884120" description="Stage 0 sporulation protein A homolog" evidence="11">
    <location>
        <begin position="21"/>
        <end position="918"/>
    </location>
</feature>
<evidence type="ECO:0000313" key="15">
    <source>
        <dbReference type="Proteomes" id="UP000184301"/>
    </source>
</evidence>
<dbReference type="PROSITE" id="PS50110">
    <property type="entry name" value="RESPONSE_REGULATORY"/>
    <property type="match status" value="1"/>
</dbReference>
<dbReference type="EMBL" id="FQZY01000059">
    <property type="protein sequence ID" value="SHK56207.1"/>
    <property type="molecule type" value="Genomic_DNA"/>
</dbReference>
<dbReference type="Gene3D" id="3.40.190.10">
    <property type="entry name" value="Periplasmic binding protein-like II"/>
    <property type="match status" value="4"/>
</dbReference>
<dbReference type="SUPFAM" id="SSF53850">
    <property type="entry name" value="Periplasmic binding protein-like II"/>
    <property type="match status" value="2"/>
</dbReference>
<dbReference type="AlphaFoldDB" id="A0A1M6TGU2"/>
<evidence type="ECO:0000256" key="9">
    <source>
        <dbReference type="PROSITE-ProRule" id="PRU00169"/>
    </source>
</evidence>
<dbReference type="PANTHER" id="PTHR43047">
    <property type="entry name" value="TWO-COMPONENT HISTIDINE PROTEIN KINASE"/>
    <property type="match status" value="1"/>
</dbReference>
<evidence type="ECO:0000256" key="5">
    <source>
        <dbReference type="ARBA" id="ARBA00022679"/>
    </source>
</evidence>
<dbReference type="SMART" id="SM00388">
    <property type="entry name" value="HisKA"/>
    <property type="match status" value="1"/>
</dbReference>
<comment type="function">
    <text evidence="8">May play the central regulatory role in sporulation. It may be an element of the effector pathway responsible for the activation of sporulation genes in response to nutritional stress. Spo0A may act in concert with spo0H (a sigma factor) to control the expression of some genes that are critical to the sporulation process.</text>
</comment>
<evidence type="ECO:0000256" key="6">
    <source>
        <dbReference type="ARBA" id="ARBA00022777"/>
    </source>
</evidence>
<dbReference type="SUPFAM" id="SSF47384">
    <property type="entry name" value="Homodimeric domain of signal transducing histidine kinase"/>
    <property type="match status" value="1"/>
</dbReference>
<dbReference type="InterPro" id="IPR003661">
    <property type="entry name" value="HisK_dim/P_dom"/>
</dbReference>
<evidence type="ECO:0000259" key="12">
    <source>
        <dbReference type="PROSITE" id="PS50109"/>
    </source>
</evidence>
<keyword evidence="11" id="KW-0732">Signal</keyword>
<keyword evidence="10" id="KW-1133">Transmembrane helix</keyword>
<dbReference type="PROSITE" id="PS50109">
    <property type="entry name" value="HIS_KIN"/>
    <property type="match status" value="1"/>
</dbReference>
<dbReference type="InterPro" id="IPR036890">
    <property type="entry name" value="HATPase_C_sf"/>
</dbReference>
<dbReference type="SMART" id="SM00448">
    <property type="entry name" value="REC"/>
    <property type="match status" value="1"/>
</dbReference>
<evidence type="ECO:0000256" key="4">
    <source>
        <dbReference type="ARBA" id="ARBA00022553"/>
    </source>
</evidence>
<reference evidence="14 15" key="1">
    <citation type="submission" date="2016-11" db="EMBL/GenBank/DDBJ databases">
        <authorList>
            <person name="Jaros S."/>
            <person name="Januszkiewicz K."/>
            <person name="Wedrychowicz H."/>
        </authorList>
    </citation>
    <scope>NUCLEOTIDE SEQUENCE [LARGE SCALE GENOMIC DNA]</scope>
    <source>
        <strain evidence="14 15">DSM 15480</strain>
    </source>
</reference>
<evidence type="ECO:0000256" key="7">
    <source>
        <dbReference type="ARBA" id="ARBA00023012"/>
    </source>
</evidence>
<dbReference type="GO" id="GO:0000155">
    <property type="term" value="F:phosphorelay sensor kinase activity"/>
    <property type="evidence" value="ECO:0007669"/>
    <property type="project" value="InterPro"/>
</dbReference>
<dbReference type="Gene3D" id="3.30.565.10">
    <property type="entry name" value="Histidine kinase-like ATPase, C-terminal domain"/>
    <property type="match status" value="1"/>
</dbReference>
<keyword evidence="10" id="KW-0472">Membrane</keyword>
<keyword evidence="7" id="KW-0902">Two-component regulatory system</keyword>
<dbReference type="PANTHER" id="PTHR43047:SF72">
    <property type="entry name" value="OSMOSENSING HISTIDINE PROTEIN KINASE SLN1"/>
    <property type="match status" value="1"/>
</dbReference>
<dbReference type="SMART" id="SM00062">
    <property type="entry name" value="PBPb"/>
    <property type="match status" value="1"/>
</dbReference>